<name>A0ABU9C1Z4_9BURK</name>
<gene>
    <name evidence="1" type="ORF">AACH00_04750</name>
</gene>
<reference evidence="1 2" key="1">
    <citation type="submission" date="2024-04" db="EMBL/GenBank/DDBJ databases">
        <title>Novel species of the genus Ideonella isolated from streams.</title>
        <authorList>
            <person name="Lu H."/>
        </authorList>
    </citation>
    <scope>NUCLEOTIDE SEQUENCE [LARGE SCALE GENOMIC DNA]</scope>
    <source>
        <strain evidence="1 2">LYT19W</strain>
    </source>
</reference>
<evidence type="ECO:0000313" key="2">
    <source>
        <dbReference type="Proteomes" id="UP001379945"/>
    </source>
</evidence>
<dbReference type="InterPro" id="IPR007833">
    <property type="entry name" value="Capsule_polysaccharide_synth"/>
</dbReference>
<proteinExistence type="predicted"/>
<dbReference type="RefSeq" id="WP_341397936.1">
    <property type="nucleotide sequence ID" value="NZ_JBBUTI010000003.1"/>
</dbReference>
<protein>
    <submittedName>
        <fullName evidence="1">Capsular polysaccharide biosynthesis protein</fullName>
    </submittedName>
</protein>
<sequence>MSLPRWLLHGPGLAGLAPLPALLNDAQLVRASRRTACHKPAADAVLAWGLKPSAARAAAYARAHGLPLLRLEDGFLRSVGLGPDDPPCSVVIDDLGIYYDASQPSRLERLIAEGVTPAEAARARALQQAWCSARISKYNAARDDVQLDATGAVLVVDQTHGDASVLHGQANIASFQRMLDAALAEHPQRRIILKVHPDVVAGRKRGWLHMADLRAGLSSTLSDADAARVTLLATDVHPAGVLEAVHAVYVVTSQLGFEALLWGKPVRCFGMPFYAGWGLTQDELPAPARRGAASLEALVHAALVAYPRYVHPDTGERCEVEALVSWMALQRQQRERFAPELVAQGFSWWKRPLVRQFLQGSHVRFIGRGDAVPAGSTLVLWGRQPVPPDLPSGHLAGVLRLEDGFLRSVGLGAALRRPLSWVVDAGGMHYDPATNSDLLALLARAHTFEPALLARAAHLRQAILEAGLTKYNVGGGVWRRPATPKAVVLVVGQVETDAAVLAGAPGVRTNIGLLQAVRRARPDAHIVWKPHPDVVAGLRAKGQGEQEAASWCEEIVTDVPMDALLRAVDEVHVMTSLAGFEALLRGRPVVTWGWPFYAGRGLTQDRQPPPWTGTDISIDALVAAALIGYPSYVSARSDKFTSPEDVLAELQRWRAEDAAAPAARRVLSQLWRHVLRAWVAMRG</sequence>
<keyword evidence="2" id="KW-1185">Reference proteome</keyword>
<dbReference type="Proteomes" id="UP001379945">
    <property type="component" value="Unassembled WGS sequence"/>
</dbReference>
<comment type="caution">
    <text evidence="1">The sequence shown here is derived from an EMBL/GenBank/DDBJ whole genome shotgun (WGS) entry which is preliminary data.</text>
</comment>
<accession>A0ABU9C1Z4</accession>
<dbReference type="CDD" id="cd16439">
    <property type="entry name" value="beta_Kdo_transferase_KpsC_2"/>
    <property type="match status" value="1"/>
</dbReference>
<dbReference type="CDD" id="cd16440">
    <property type="entry name" value="beta_Kdo_transferase_KpsC_1"/>
    <property type="match status" value="1"/>
</dbReference>
<evidence type="ECO:0000313" key="1">
    <source>
        <dbReference type="EMBL" id="MEK8045651.1"/>
    </source>
</evidence>
<dbReference type="EMBL" id="JBBUTI010000003">
    <property type="protein sequence ID" value="MEK8045651.1"/>
    <property type="molecule type" value="Genomic_DNA"/>
</dbReference>
<organism evidence="1 2">
    <name type="scientific">Ideonella margarita</name>
    <dbReference type="NCBI Taxonomy" id="2984191"/>
    <lineage>
        <taxon>Bacteria</taxon>
        <taxon>Pseudomonadati</taxon>
        <taxon>Pseudomonadota</taxon>
        <taxon>Betaproteobacteria</taxon>
        <taxon>Burkholderiales</taxon>
        <taxon>Sphaerotilaceae</taxon>
        <taxon>Ideonella</taxon>
    </lineage>
</organism>
<dbReference type="Pfam" id="PF05159">
    <property type="entry name" value="Capsule_synth"/>
    <property type="match status" value="2"/>
</dbReference>